<evidence type="ECO:0000256" key="4">
    <source>
        <dbReference type="ARBA" id="ARBA00022640"/>
    </source>
</evidence>
<proteinExistence type="inferred from homology"/>
<feature type="transmembrane region" description="Helical" evidence="10">
    <location>
        <begin position="475"/>
        <end position="497"/>
    </location>
</feature>
<dbReference type="PANTHER" id="PTHR43009:SF6">
    <property type="entry name" value="HOMOGENTISATE PHYTYLTRANSFERASE 1, CHLOROPLASTIC"/>
    <property type="match status" value="1"/>
</dbReference>
<evidence type="ECO:0000256" key="2">
    <source>
        <dbReference type="ARBA" id="ARBA00005985"/>
    </source>
</evidence>
<feature type="transmembrane region" description="Helical" evidence="10">
    <location>
        <begin position="265"/>
        <end position="287"/>
    </location>
</feature>
<organism evidence="12 13">
    <name type="scientific">Vigna mungo</name>
    <name type="common">Black gram</name>
    <name type="synonym">Phaseolus mungo</name>
    <dbReference type="NCBI Taxonomy" id="3915"/>
    <lineage>
        <taxon>Eukaryota</taxon>
        <taxon>Viridiplantae</taxon>
        <taxon>Streptophyta</taxon>
        <taxon>Embryophyta</taxon>
        <taxon>Tracheophyta</taxon>
        <taxon>Spermatophyta</taxon>
        <taxon>Magnoliopsida</taxon>
        <taxon>eudicotyledons</taxon>
        <taxon>Gunneridae</taxon>
        <taxon>Pentapetalae</taxon>
        <taxon>rosids</taxon>
        <taxon>fabids</taxon>
        <taxon>Fabales</taxon>
        <taxon>Fabaceae</taxon>
        <taxon>Papilionoideae</taxon>
        <taxon>50 kb inversion clade</taxon>
        <taxon>NPAAA clade</taxon>
        <taxon>indigoferoid/millettioid clade</taxon>
        <taxon>Phaseoleae</taxon>
        <taxon>Vigna</taxon>
    </lineage>
</organism>
<dbReference type="AlphaFoldDB" id="A0AAQ3NYS4"/>
<dbReference type="EMBL" id="CP144699">
    <property type="protein sequence ID" value="WVZ18193.1"/>
    <property type="molecule type" value="Genomic_DNA"/>
</dbReference>
<keyword evidence="13" id="KW-1185">Reference proteome</keyword>
<keyword evidence="3" id="KW-0150">Chloroplast</keyword>
<dbReference type="Proteomes" id="UP001374535">
    <property type="component" value="Chromosome 2"/>
</dbReference>
<name>A0AAQ3NYS4_VIGMU</name>
<feature type="signal peptide" evidence="11">
    <location>
        <begin position="1"/>
        <end position="24"/>
    </location>
</feature>
<feature type="transmembrane region" description="Helical" evidence="10">
    <location>
        <begin position="1066"/>
        <end position="1084"/>
    </location>
</feature>
<feature type="transmembrane region" description="Helical" evidence="10">
    <location>
        <begin position="503"/>
        <end position="523"/>
    </location>
</feature>
<sequence>MSLLLVWITMGCMALGSFPLPSSASTVGSWWRTQNCATSYCSSMYNICILDLDTVWSLSRALVCTLFALRSWLSSCLVRTALAVVPVVAVAVSSPGWPPGLASFHHCVTHAVSIASMSFLAVEHLSDISLPFFIGLFQAEVAAILMSAYNTAINHLTDIEIDKINKPYRPLASGEFSYGTGLIITASCLILSFGIGWIVGSPPLLWALSFLFVMSTAYSIDLPLMRWKSNAVLAAGCIVVVRGIVYQLAYFFHMQVTFVFKRPTVVPRSLIFSTAFLSFFNLVLAMFKDIPDHEGDEKHGVKSLSVLFGQKRVFWICVSLLEMMYGVAIVVCATISSNHWSRMITVSAHAVFALVLWYRAKTVDVKSSSATESFYMFLWKIYNRPSMASVVVGSFPLASSFGSYVTKAAWCKTEKIQNKYHITRHHQNHYRGIKAISITSMSLLAVEKLSDISLTYFIGLFQINKPYRPLASGEYSFETGVILTAACLILSFGIGWIVGSPPLLWALSVTFLLGTAYSIDLPLLRWKRIAVLAAMCIVVVQGIIFQVAYFLHMQTYVLKRPTMLPRSVIFATAFMSFFCLVLALFKDIPDHEGDEKFGIQSLSVHLGQKRVFWICVSLLEMIYGVAILVGATTSSYHWSRMITVSAHAVLATVLWYRSKSVDVKSSSATESFYMFLWKVTINPITRSTRESLLETNYNHLSMASILVGSFPAVASSGSYVTKASRYKTEKIQNKYHIVRHQKHYRGIEVGSFHQWAKSFAVDAAPGDLFESDKPQHFPKPFWGSVKYYLYAFSRFTKPYVSIGTAISITSMALLTVEKLSDISLTYFIGLFQAIVAATLMCSYVIGLNNLTDVEIDKINKPNRPLASGEYSFETGVILTAACLILSFGIGCIVGSPPLLWALSIHFLLGTAYSIDLPLLRWKRIAVLAAMCIVVVQGIIFQVAYFLHMQTYVLKRPTMLPRSVIFATAFMSFFCLVLALFKDIPDTEGDEKFGIQSLSVHLGQKRVFWICVSLLEMIYGVAILVGATSSSLWSKMIMVLAHGLLASILWYHAKSVDLKSNSAIESFYMFIWKLFYAEYFIVLLLR</sequence>
<keyword evidence="11" id="KW-0732">Signal</keyword>
<feature type="transmembrane region" description="Helical" evidence="10">
    <location>
        <begin position="924"/>
        <end position="946"/>
    </location>
</feature>
<dbReference type="Pfam" id="PF01040">
    <property type="entry name" value="UbiA"/>
    <property type="match status" value="3"/>
</dbReference>
<dbReference type="InterPro" id="IPR044878">
    <property type="entry name" value="UbiA_sf"/>
</dbReference>
<keyword evidence="8 10" id="KW-1133">Transmembrane helix</keyword>
<feature type="transmembrane region" description="Helical" evidence="10">
    <location>
        <begin position="563"/>
        <end position="585"/>
    </location>
</feature>
<evidence type="ECO:0000256" key="11">
    <source>
        <dbReference type="SAM" id="SignalP"/>
    </source>
</evidence>
<evidence type="ECO:0000256" key="8">
    <source>
        <dbReference type="ARBA" id="ARBA00022989"/>
    </source>
</evidence>
<gene>
    <name evidence="12" type="ORF">V8G54_005515</name>
</gene>
<dbReference type="GO" id="GO:0004659">
    <property type="term" value="F:prenyltransferase activity"/>
    <property type="evidence" value="ECO:0007669"/>
    <property type="project" value="InterPro"/>
</dbReference>
<feature type="transmembrane region" description="Helical" evidence="10">
    <location>
        <begin position="958"/>
        <end position="980"/>
    </location>
</feature>
<dbReference type="InterPro" id="IPR044502">
    <property type="entry name" value="AtHST-like"/>
</dbReference>
<dbReference type="InterPro" id="IPR000537">
    <property type="entry name" value="UbiA_prenyltransferase"/>
</dbReference>
<keyword evidence="9 10" id="KW-0472">Membrane</keyword>
<feature type="chain" id="PRO_5042980491" description="Homogentisate phytyltransferase 1, chloroplastic" evidence="11">
    <location>
        <begin position="25"/>
        <end position="1085"/>
    </location>
</feature>
<dbReference type="PANTHER" id="PTHR43009">
    <property type="entry name" value="HOMOGENTISATE SOLANESYLTRANSFERASE, CHLOROPLASTIC"/>
    <property type="match status" value="1"/>
</dbReference>
<feature type="transmembrane region" description="Helical" evidence="10">
    <location>
        <begin position="1031"/>
        <end position="1051"/>
    </location>
</feature>
<feature type="transmembrane region" description="Helical" evidence="10">
    <location>
        <begin position="313"/>
        <end position="336"/>
    </location>
</feature>
<comment type="subcellular location">
    <subcellularLocation>
        <location evidence="1">Plastid</location>
        <location evidence="1">Chloroplast membrane</location>
        <topology evidence="1">Multi-pass membrane protein</topology>
    </subcellularLocation>
</comment>
<feature type="transmembrane region" description="Helical" evidence="10">
    <location>
        <begin position="204"/>
        <end position="224"/>
    </location>
</feature>
<feature type="transmembrane region" description="Helical" evidence="10">
    <location>
        <begin position="824"/>
        <end position="845"/>
    </location>
</feature>
<feature type="transmembrane region" description="Helical" evidence="10">
    <location>
        <begin position="176"/>
        <end position="198"/>
    </location>
</feature>
<dbReference type="CDD" id="cd13960">
    <property type="entry name" value="PT_UbiA_HPT1"/>
    <property type="match status" value="1"/>
</dbReference>
<keyword evidence="6 10" id="KW-0812">Transmembrane</keyword>
<evidence type="ECO:0000256" key="3">
    <source>
        <dbReference type="ARBA" id="ARBA00022528"/>
    </source>
</evidence>
<accession>A0AAQ3NYS4</accession>
<dbReference type="Gene3D" id="1.10.357.140">
    <property type="entry name" value="UbiA prenyltransferase"/>
    <property type="match status" value="3"/>
</dbReference>
<evidence type="ECO:0000256" key="6">
    <source>
        <dbReference type="ARBA" id="ARBA00022692"/>
    </source>
</evidence>
<evidence type="ECO:0000256" key="7">
    <source>
        <dbReference type="ARBA" id="ARBA00022946"/>
    </source>
</evidence>
<keyword evidence="7" id="KW-0809">Transit peptide</keyword>
<evidence type="ECO:0000256" key="10">
    <source>
        <dbReference type="SAM" id="Phobius"/>
    </source>
</evidence>
<evidence type="ECO:0000313" key="12">
    <source>
        <dbReference type="EMBL" id="WVZ18193.1"/>
    </source>
</evidence>
<reference evidence="12 13" key="1">
    <citation type="journal article" date="2023" name="Life. Sci Alliance">
        <title>Evolutionary insights into 3D genome organization and epigenetic landscape of Vigna mungo.</title>
        <authorList>
            <person name="Junaid A."/>
            <person name="Singh B."/>
            <person name="Bhatia S."/>
        </authorList>
    </citation>
    <scope>NUCLEOTIDE SEQUENCE [LARGE SCALE GENOMIC DNA]</scope>
    <source>
        <strain evidence="12">Urdbean</strain>
    </source>
</reference>
<feature type="transmembrane region" description="Helical" evidence="10">
    <location>
        <begin position="530"/>
        <end position="551"/>
    </location>
</feature>
<feature type="transmembrane region" description="Helical" evidence="10">
    <location>
        <begin position="1006"/>
        <end position="1024"/>
    </location>
</feature>
<evidence type="ECO:0000256" key="5">
    <source>
        <dbReference type="ARBA" id="ARBA00022679"/>
    </source>
</evidence>
<comment type="similarity">
    <text evidence="2">Belongs to the UbiA prenyltransferase family.</text>
</comment>
<feature type="transmembrane region" description="Helical" evidence="10">
    <location>
        <begin position="611"/>
        <end position="631"/>
    </location>
</feature>
<dbReference type="NCBIfam" id="NF009525">
    <property type="entry name" value="PRK12887.1"/>
    <property type="match status" value="1"/>
</dbReference>
<evidence type="ECO:0000313" key="13">
    <source>
        <dbReference type="Proteomes" id="UP001374535"/>
    </source>
</evidence>
<protein>
    <recommendedName>
        <fullName evidence="14">Homogentisate phytyltransferase 1, chloroplastic</fullName>
    </recommendedName>
</protein>
<feature type="transmembrane region" description="Helical" evidence="10">
    <location>
        <begin position="231"/>
        <end position="253"/>
    </location>
</feature>
<keyword evidence="4" id="KW-0934">Plastid</keyword>
<dbReference type="GO" id="GO:0031969">
    <property type="term" value="C:chloroplast membrane"/>
    <property type="evidence" value="ECO:0007669"/>
    <property type="project" value="UniProtKB-SubCell"/>
</dbReference>
<evidence type="ECO:0008006" key="14">
    <source>
        <dbReference type="Google" id="ProtNLM"/>
    </source>
</evidence>
<keyword evidence="5" id="KW-0808">Transferase</keyword>
<evidence type="ECO:0000256" key="1">
    <source>
        <dbReference type="ARBA" id="ARBA00004508"/>
    </source>
</evidence>
<evidence type="ECO:0000256" key="9">
    <source>
        <dbReference type="ARBA" id="ARBA00023136"/>
    </source>
</evidence>
<dbReference type="Gene3D" id="1.20.120.1780">
    <property type="entry name" value="UbiA prenyltransferase"/>
    <property type="match status" value="1"/>
</dbReference>